<organism evidence="1 2">
    <name type="scientific">Prorocentrum cordatum</name>
    <dbReference type="NCBI Taxonomy" id="2364126"/>
    <lineage>
        <taxon>Eukaryota</taxon>
        <taxon>Sar</taxon>
        <taxon>Alveolata</taxon>
        <taxon>Dinophyceae</taxon>
        <taxon>Prorocentrales</taxon>
        <taxon>Prorocentraceae</taxon>
        <taxon>Prorocentrum</taxon>
    </lineage>
</organism>
<feature type="non-terminal residue" evidence="1">
    <location>
        <position position="50"/>
    </location>
</feature>
<evidence type="ECO:0000313" key="2">
    <source>
        <dbReference type="Proteomes" id="UP001189429"/>
    </source>
</evidence>
<protein>
    <submittedName>
        <fullName evidence="1">Uncharacterized protein</fullName>
    </submittedName>
</protein>
<sequence length="50" mass="5322">MAARWRASGAQVVELLISTEYWISCYSAPGAPPGVFEVLDGVEWAVLPAG</sequence>
<evidence type="ECO:0000313" key="1">
    <source>
        <dbReference type="EMBL" id="CAK0799475.1"/>
    </source>
</evidence>
<reference evidence="1" key="1">
    <citation type="submission" date="2023-10" db="EMBL/GenBank/DDBJ databases">
        <authorList>
            <person name="Chen Y."/>
            <person name="Shah S."/>
            <person name="Dougan E. K."/>
            <person name="Thang M."/>
            <person name="Chan C."/>
        </authorList>
    </citation>
    <scope>NUCLEOTIDE SEQUENCE [LARGE SCALE GENOMIC DNA]</scope>
</reference>
<dbReference type="Proteomes" id="UP001189429">
    <property type="component" value="Unassembled WGS sequence"/>
</dbReference>
<keyword evidence="2" id="KW-1185">Reference proteome</keyword>
<dbReference type="EMBL" id="CAUYUJ010002160">
    <property type="protein sequence ID" value="CAK0799475.1"/>
    <property type="molecule type" value="Genomic_DNA"/>
</dbReference>
<proteinExistence type="predicted"/>
<name>A0ABN9Q1G3_9DINO</name>
<accession>A0ABN9Q1G3</accession>
<comment type="caution">
    <text evidence="1">The sequence shown here is derived from an EMBL/GenBank/DDBJ whole genome shotgun (WGS) entry which is preliminary data.</text>
</comment>
<gene>
    <name evidence="1" type="ORF">PCOR1329_LOCUS7926</name>
</gene>